<accession>A0A934KGN7</accession>
<feature type="transmembrane region" description="Helical" evidence="8">
    <location>
        <begin position="352"/>
        <end position="372"/>
    </location>
</feature>
<comment type="subcellular location">
    <subcellularLocation>
        <location evidence="1 8">Cell membrane</location>
        <topology evidence="1 8">Multi-pass membrane protein</topology>
    </subcellularLocation>
</comment>
<feature type="transmembrane region" description="Helical" evidence="8">
    <location>
        <begin position="41"/>
        <end position="60"/>
    </location>
</feature>
<feature type="transmembrane region" description="Helical" evidence="8">
    <location>
        <begin position="16"/>
        <end position="34"/>
    </location>
</feature>
<keyword evidence="4 8" id="KW-1003">Cell membrane</keyword>
<keyword evidence="3 8" id="KW-0813">Transport</keyword>
<evidence type="ECO:0000256" key="6">
    <source>
        <dbReference type="ARBA" id="ARBA00022989"/>
    </source>
</evidence>
<evidence type="ECO:0000256" key="4">
    <source>
        <dbReference type="ARBA" id="ARBA00022475"/>
    </source>
</evidence>
<gene>
    <name evidence="9" type="ORF">JF887_06905</name>
</gene>
<comment type="similarity">
    <text evidence="2 8">Belongs to the lactate permease family.</text>
</comment>
<dbReference type="EMBL" id="JAEKNN010000030">
    <property type="protein sequence ID" value="MBJ7609146.1"/>
    <property type="molecule type" value="Genomic_DNA"/>
</dbReference>
<dbReference type="PANTHER" id="PTHR30003:SF0">
    <property type="entry name" value="GLYCOLATE PERMEASE GLCA-RELATED"/>
    <property type="match status" value="1"/>
</dbReference>
<protein>
    <recommendedName>
        <fullName evidence="8">L-lactate permease</fullName>
    </recommendedName>
</protein>
<name>A0A934KGN7_9BACT</name>
<feature type="transmembrane region" description="Helical" evidence="8">
    <location>
        <begin position="393"/>
        <end position="412"/>
    </location>
</feature>
<comment type="function">
    <text evidence="8">Uptake of L-lactate across the membrane. Can also transport D-lactate and glycolate.</text>
</comment>
<evidence type="ECO:0000256" key="8">
    <source>
        <dbReference type="RuleBase" id="RU365092"/>
    </source>
</evidence>
<dbReference type="PANTHER" id="PTHR30003">
    <property type="entry name" value="L-LACTATE PERMEASE"/>
    <property type="match status" value="1"/>
</dbReference>
<feature type="transmembrane region" description="Helical" evidence="8">
    <location>
        <begin position="117"/>
        <end position="136"/>
    </location>
</feature>
<keyword evidence="5 8" id="KW-0812">Transmembrane</keyword>
<evidence type="ECO:0000313" key="10">
    <source>
        <dbReference type="Proteomes" id="UP000614410"/>
    </source>
</evidence>
<dbReference type="GO" id="GO:0015295">
    <property type="term" value="F:solute:proton symporter activity"/>
    <property type="evidence" value="ECO:0007669"/>
    <property type="project" value="TreeGrafter"/>
</dbReference>
<feature type="transmembrane region" description="Helical" evidence="8">
    <location>
        <begin position="72"/>
        <end position="105"/>
    </location>
</feature>
<dbReference type="Pfam" id="PF02652">
    <property type="entry name" value="Lactate_perm"/>
    <property type="match status" value="1"/>
</dbReference>
<evidence type="ECO:0000256" key="3">
    <source>
        <dbReference type="ARBA" id="ARBA00022448"/>
    </source>
</evidence>
<feature type="transmembrane region" description="Helical" evidence="8">
    <location>
        <begin position="301"/>
        <end position="320"/>
    </location>
</feature>
<dbReference type="AlphaFoldDB" id="A0A934KGN7"/>
<dbReference type="GO" id="GO:0005886">
    <property type="term" value="C:plasma membrane"/>
    <property type="evidence" value="ECO:0007669"/>
    <property type="project" value="UniProtKB-SubCell"/>
</dbReference>
<keyword evidence="7 8" id="KW-0472">Membrane</keyword>
<feature type="transmembrane region" description="Helical" evidence="8">
    <location>
        <begin position="229"/>
        <end position="249"/>
    </location>
</feature>
<evidence type="ECO:0000256" key="1">
    <source>
        <dbReference type="ARBA" id="ARBA00004651"/>
    </source>
</evidence>
<feature type="transmembrane region" description="Helical" evidence="8">
    <location>
        <begin position="418"/>
        <end position="441"/>
    </location>
</feature>
<dbReference type="GO" id="GO:0015129">
    <property type="term" value="F:lactate transmembrane transporter activity"/>
    <property type="evidence" value="ECO:0007669"/>
    <property type="project" value="UniProtKB-UniRule"/>
</dbReference>
<evidence type="ECO:0000313" key="9">
    <source>
        <dbReference type="EMBL" id="MBJ7609146.1"/>
    </source>
</evidence>
<proteinExistence type="inferred from homology"/>
<sequence>MVVAAFHQVLDPARNLALTALVALVPVIVLLVLLAVFRLSAWVATIIGAAVTVGLAITFWEAPADLTAKSFLYGALTGLIAVDWITLWGVVIFNTLMVTGVFPTFQRWLVSQATADIRVQTILLAWAFGALLEGLVGFGYPWAVVAPILVSLGVVEIDAIRVAAIANNAPVSFGALGAPIISLAAVTGLSLNALTASIGRIVAVLALLPPWILIYLVSGRRGLRDGWPLAIVGSFGYILGQFPVSQFFGPYLPDVVGALTAFTVTLLFLRVWRPRTVLGYGGVPISEDARPREEPLATRQIVGAVLPFLVLIAVVVAWTGPWSRLPAYSLAKASVSAVSSVTGKTVVSVFNFTPFIAGTAIASAWIVMLLLLRPSAGQFREVASRTFHQMWGALIVGVLIFGLAFVFTFGGLGNSLAFAFSKAGTAFILIAPILGWIGVALSGSNTSTNALFGAFQNTVGKLLHFPLLLLPSLNSVGAEVGKPVAPQTASVGVSTSRYVRNEGAIIRHNMPWTLALLAYLVLIGLLFYYVLPAAVS</sequence>
<reference evidence="9 10" key="1">
    <citation type="submission" date="2020-10" db="EMBL/GenBank/DDBJ databases">
        <title>Ca. Dormibacterota MAGs.</title>
        <authorList>
            <person name="Montgomery K."/>
        </authorList>
    </citation>
    <scope>NUCLEOTIDE SEQUENCE [LARGE SCALE GENOMIC DNA]</scope>
    <source>
        <strain evidence="9">Mitchell_Peninsula_5</strain>
    </source>
</reference>
<feature type="transmembrane region" description="Helical" evidence="8">
    <location>
        <begin position="510"/>
        <end position="531"/>
    </location>
</feature>
<keyword evidence="6 8" id="KW-1133">Transmembrane helix</keyword>
<feature type="transmembrane region" description="Helical" evidence="8">
    <location>
        <begin position="255"/>
        <end position="272"/>
    </location>
</feature>
<evidence type="ECO:0000256" key="5">
    <source>
        <dbReference type="ARBA" id="ARBA00022692"/>
    </source>
</evidence>
<feature type="transmembrane region" description="Helical" evidence="8">
    <location>
        <begin position="197"/>
        <end position="217"/>
    </location>
</feature>
<dbReference type="InterPro" id="IPR003804">
    <property type="entry name" value="Lactate_perm"/>
</dbReference>
<evidence type="ECO:0000256" key="7">
    <source>
        <dbReference type="ARBA" id="ARBA00023136"/>
    </source>
</evidence>
<dbReference type="Proteomes" id="UP000614410">
    <property type="component" value="Unassembled WGS sequence"/>
</dbReference>
<evidence type="ECO:0000256" key="2">
    <source>
        <dbReference type="ARBA" id="ARBA00010100"/>
    </source>
</evidence>
<organism evidence="9 10">
    <name type="scientific">Candidatus Amunia macphersoniae</name>
    <dbReference type="NCBI Taxonomy" id="3127014"/>
    <lineage>
        <taxon>Bacteria</taxon>
        <taxon>Bacillati</taxon>
        <taxon>Candidatus Dormiibacterota</taxon>
        <taxon>Candidatus Dormibacteria</taxon>
        <taxon>Candidatus Aeolococcales</taxon>
        <taxon>Candidatus Aeolococcaceae</taxon>
        <taxon>Candidatus Amunia</taxon>
    </lineage>
</organism>
<comment type="caution">
    <text evidence="9">The sequence shown here is derived from an EMBL/GenBank/DDBJ whole genome shotgun (WGS) entry which is preliminary data.</text>
</comment>